<accession>A0A0E9UCZ9</accession>
<sequence>MDKLNGSCDLRLSTVWSD</sequence>
<name>A0A0E9UCZ9_ANGAN</name>
<proteinExistence type="predicted"/>
<reference evidence="1" key="1">
    <citation type="submission" date="2014-11" db="EMBL/GenBank/DDBJ databases">
        <authorList>
            <person name="Amaro Gonzalez C."/>
        </authorList>
    </citation>
    <scope>NUCLEOTIDE SEQUENCE</scope>
</reference>
<dbReference type="EMBL" id="GBXM01044853">
    <property type="protein sequence ID" value="JAH63724.1"/>
    <property type="molecule type" value="Transcribed_RNA"/>
</dbReference>
<evidence type="ECO:0000313" key="1">
    <source>
        <dbReference type="EMBL" id="JAH63724.1"/>
    </source>
</evidence>
<reference evidence="1" key="2">
    <citation type="journal article" date="2015" name="Fish Shellfish Immunol.">
        <title>Early steps in the European eel (Anguilla anguilla)-Vibrio vulnificus interaction in the gills: Role of the RtxA13 toxin.</title>
        <authorList>
            <person name="Callol A."/>
            <person name="Pajuelo D."/>
            <person name="Ebbesson L."/>
            <person name="Teles M."/>
            <person name="MacKenzie S."/>
            <person name="Amaro C."/>
        </authorList>
    </citation>
    <scope>NUCLEOTIDE SEQUENCE</scope>
</reference>
<dbReference type="AlphaFoldDB" id="A0A0E9UCZ9"/>
<organism evidence="1">
    <name type="scientific">Anguilla anguilla</name>
    <name type="common">European freshwater eel</name>
    <name type="synonym">Muraena anguilla</name>
    <dbReference type="NCBI Taxonomy" id="7936"/>
    <lineage>
        <taxon>Eukaryota</taxon>
        <taxon>Metazoa</taxon>
        <taxon>Chordata</taxon>
        <taxon>Craniata</taxon>
        <taxon>Vertebrata</taxon>
        <taxon>Euteleostomi</taxon>
        <taxon>Actinopterygii</taxon>
        <taxon>Neopterygii</taxon>
        <taxon>Teleostei</taxon>
        <taxon>Anguilliformes</taxon>
        <taxon>Anguillidae</taxon>
        <taxon>Anguilla</taxon>
    </lineage>
</organism>
<protein>
    <submittedName>
        <fullName evidence="1">Uncharacterized protein</fullName>
    </submittedName>
</protein>